<dbReference type="VEuPathDB" id="FungiDB:FVEG_16202"/>
<evidence type="ECO:0000313" key="1">
    <source>
        <dbReference type="EMBL" id="EWG47887.1"/>
    </source>
</evidence>
<dbReference type="AlphaFoldDB" id="W7MU53"/>
<dbReference type="EMBL" id="DS022251">
    <property type="protein sequence ID" value="EWG47887.1"/>
    <property type="molecule type" value="Genomic_DNA"/>
</dbReference>
<dbReference type="Proteomes" id="UP000009096">
    <property type="component" value="Chromosome 3"/>
</dbReference>
<gene>
    <name evidence="1" type="ORF">FVEG_16202</name>
</gene>
<dbReference type="RefSeq" id="XP_018754078.1">
    <property type="nucleotide sequence ID" value="XM_018905435.1"/>
</dbReference>
<reference evidence="1 2" key="1">
    <citation type="journal article" date="2010" name="Nature">
        <title>Comparative genomics reveals mobile pathogenicity chromosomes in Fusarium.</title>
        <authorList>
            <person name="Ma L.J."/>
            <person name="van der Does H.C."/>
            <person name="Borkovich K.A."/>
            <person name="Coleman J.J."/>
            <person name="Daboussi M.J."/>
            <person name="Di Pietro A."/>
            <person name="Dufresne M."/>
            <person name="Freitag M."/>
            <person name="Grabherr M."/>
            <person name="Henrissat B."/>
            <person name="Houterman P.M."/>
            <person name="Kang S."/>
            <person name="Shim W.B."/>
            <person name="Woloshuk C."/>
            <person name="Xie X."/>
            <person name="Xu J.R."/>
            <person name="Antoniw J."/>
            <person name="Baker S.E."/>
            <person name="Bluhm B.H."/>
            <person name="Breakspear A."/>
            <person name="Brown D.W."/>
            <person name="Butchko R.A."/>
            <person name="Chapman S."/>
            <person name="Coulson R."/>
            <person name="Coutinho P.M."/>
            <person name="Danchin E.G."/>
            <person name="Diener A."/>
            <person name="Gale L.R."/>
            <person name="Gardiner D.M."/>
            <person name="Goff S."/>
            <person name="Hammond-Kosack K.E."/>
            <person name="Hilburn K."/>
            <person name="Hua-Van A."/>
            <person name="Jonkers W."/>
            <person name="Kazan K."/>
            <person name="Kodira C.D."/>
            <person name="Koehrsen M."/>
            <person name="Kumar L."/>
            <person name="Lee Y.H."/>
            <person name="Li L."/>
            <person name="Manners J.M."/>
            <person name="Miranda-Saavedra D."/>
            <person name="Mukherjee M."/>
            <person name="Park G."/>
            <person name="Park J."/>
            <person name="Park S.Y."/>
            <person name="Proctor R.H."/>
            <person name="Regev A."/>
            <person name="Ruiz-Roldan M.C."/>
            <person name="Sain D."/>
            <person name="Sakthikumar S."/>
            <person name="Sykes S."/>
            <person name="Schwartz D.C."/>
            <person name="Turgeon B.G."/>
            <person name="Wapinski I."/>
            <person name="Yoder O."/>
            <person name="Young S."/>
            <person name="Zeng Q."/>
            <person name="Zhou S."/>
            <person name="Galagan J."/>
            <person name="Cuomo C.A."/>
            <person name="Kistler H.C."/>
            <person name="Rep M."/>
        </authorList>
    </citation>
    <scope>NUCLEOTIDE SEQUENCE [LARGE SCALE GENOMIC DNA]</scope>
    <source>
        <strain evidence="2">M3125 / FGSC 7600</strain>
    </source>
</reference>
<organism evidence="1 2">
    <name type="scientific">Gibberella moniliformis (strain M3125 / FGSC 7600)</name>
    <name type="common">Maize ear and stalk rot fungus</name>
    <name type="synonym">Fusarium verticillioides</name>
    <dbReference type="NCBI Taxonomy" id="334819"/>
    <lineage>
        <taxon>Eukaryota</taxon>
        <taxon>Fungi</taxon>
        <taxon>Dikarya</taxon>
        <taxon>Ascomycota</taxon>
        <taxon>Pezizomycotina</taxon>
        <taxon>Sordariomycetes</taxon>
        <taxon>Hypocreomycetidae</taxon>
        <taxon>Hypocreales</taxon>
        <taxon>Nectriaceae</taxon>
        <taxon>Fusarium</taxon>
        <taxon>Fusarium fujikuroi species complex</taxon>
    </lineage>
</organism>
<sequence length="118" mass="13312">MEHSLTSGLWYGLTATYWTVEPSDFQSIWYEYRIKDDSIAYAPGNYSIQCVSCPTSFAYLCVSPQYLSRVSGGSLQQATSRRIHLGVSNLPAGLYLVDIWIRMKRYNSDHGPNIFGAT</sequence>
<dbReference type="GeneID" id="30073078"/>
<evidence type="ECO:0000313" key="2">
    <source>
        <dbReference type="Proteomes" id="UP000009096"/>
    </source>
</evidence>
<protein>
    <submittedName>
        <fullName evidence="1">Uncharacterized protein</fullName>
    </submittedName>
</protein>
<dbReference type="KEGG" id="fvr:FVEG_16202"/>
<proteinExistence type="predicted"/>
<accession>W7MU53</accession>
<name>W7MU53_GIBM7</name>
<keyword evidence="2" id="KW-1185">Reference proteome</keyword>